<keyword evidence="8" id="KW-1185">Reference proteome</keyword>
<name>A0AAD4JFQ4_PERFH</name>
<dbReference type="PROSITE" id="PS00375">
    <property type="entry name" value="UDPGT"/>
    <property type="match status" value="1"/>
</dbReference>
<dbReference type="InterPro" id="IPR035595">
    <property type="entry name" value="UDP_glycos_trans_CS"/>
</dbReference>
<comment type="similarity">
    <text evidence="1 4">Belongs to the UDP-glycosyltransferase family.</text>
</comment>
<keyword evidence="3 4" id="KW-0808">Transferase</keyword>
<dbReference type="Pfam" id="PF26168">
    <property type="entry name" value="Glyco_transf_N"/>
    <property type="match status" value="1"/>
</dbReference>
<reference evidence="7 8" key="1">
    <citation type="journal article" date="2021" name="Nat. Commun.">
        <title>Incipient diploidization of the medicinal plant Perilla within 10,000 years.</title>
        <authorList>
            <person name="Zhang Y."/>
            <person name="Shen Q."/>
            <person name="Leng L."/>
            <person name="Zhang D."/>
            <person name="Chen S."/>
            <person name="Shi Y."/>
            <person name="Ning Z."/>
            <person name="Chen S."/>
        </authorList>
    </citation>
    <scope>NUCLEOTIDE SEQUENCE [LARGE SCALE GENOMIC DNA]</scope>
    <source>
        <strain evidence="8">cv. PC099</strain>
    </source>
</reference>
<protein>
    <recommendedName>
        <fullName evidence="5">Glycosyltransferase</fullName>
        <ecNumber evidence="5">2.4.1.-</ecNumber>
    </recommendedName>
</protein>
<feature type="domain" description="Glycosyltransferase N-terminal" evidence="6">
    <location>
        <begin position="9"/>
        <end position="238"/>
    </location>
</feature>
<dbReference type="InterPro" id="IPR002213">
    <property type="entry name" value="UDP_glucos_trans"/>
</dbReference>
<dbReference type="InterPro" id="IPR058980">
    <property type="entry name" value="Glyco_transf_N"/>
</dbReference>
<dbReference type="Proteomes" id="UP001190926">
    <property type="component" value="Unassembled WGS sequence"/>
</dbReference>
<dbReference type="SUPFAM" id="SSF53756">
    <property type="entry name" value="UDP-Glycosyltransferase/glycogen phosphorylase"/>
    <property type="match status" value="1"/>
</dbReference>
<dbReference type="Gene3D" id="3.40.50.2000">
    <property type="entry name" value="Glycogen Phosphorylase B"/>
    <property type="match status" value="2"/>
</dbReference>
<keyword evidence="2 4" id="KW-0328">Glycosyltransferase</keyword>
<dbReference type="GO" id="GO:0008194">
    <property type="term" value="F:UDP-glycosyltransferase activity"/>
    <property type="evidence" value="ECO:0007669"/>
    <property type="project" value="InterPro"/>
</dbReference>
<gene>
    <name evidence="7" type="ORF">C2S53_000495</name>
</gene>
<evidence type="ECO:0000256" key="1">
    <source>
        <dbReference type="ARBA" id="ARBA00009995"/>
    </source>
</evidence>
<dbReference type="Pfam" id="PF00201">
    <property type="entry name" value="UDPGT"/>
    <property type="match status" value="1"/>
</dbReference>
<evidence type="ECO:0000256" key="4">
    <source>
        <dbReference type="RuleBase" id="RU003718"/>
    </source>
</evidence>
<evidence type="ECO:0000259" key="6">
    <source>
        <dbReference type="Pfam" id="PF26168"/>
    </source>
</evidence>
<dbReference type="GO" id="GO:0016138">
    <property type="term" value="P:glycoside biosynthetic process"/>
    <property type="evidence" value="ECO:0007669"/>
    <property type="project" value="UniProtKB-ARBA"/>
</dbReference>
<organism evidence="7 8">
    <name type="scientific">Perilla frutescens var. hirtella</name>
    <name type="common">Perilla citriodora</name>
    <name type="synonym">Perilla setoyensis</name>
    <dbReference type="NCBI Taxonomy" id="608512"/>
    <lineage>
        <taxon>Eukaryota</taxon>
        <taxon>Viridiplantae</taxon>
        <taxon>Streptophyta</taxon>
        <taxon>Embryophyta</taxon>
        <taxon>Tracheophyta</taxon>
        <taxon>Spermatophyta</taxon>
        <taxon>Magnoliopsida</taxon>
        <taxon>eudicotyledons</taxon>
        <taxon>Gunneridae</taxon>
        <taxon>Pentapetalae</taxon>
        <taxon>asterids</taxon>
        <taxon>lamiids</taxon>
        <taxon>Lamiales</taxon>
        <taxon>Lamiaceae</taxon>
        <taxon>Nepetoideae</taxon>
        <taxon>Elsholtzieae</taxon>
        <taxon>Perilla</taxon>
    </lineage>
</organism>
<accession>A0AAD4JFQ4</accession>
<dbReference type="EMBL" id="SDAM02000062">
    <property type="protein sequence ID" value="KAH6832952.1"/>
    <property type="molecule type" value="Genomic_DNA"/>
</dbReference>
<evidence type="ECO:0000256" key="2">
    <source>
        <dbReference type="ARBA" id="ARBA00022676"/>
    </source>
</evidence>
<comment type="caution">
    <text evidence="7">The sequence shown here is derived from an EMBL/GenBank/DDBJ whole genome shotgun (WGS) entry which is preliminary data.</text>
</comment>
<proteinExistence type="inferred from homology"/>
<dbReference type="PANTHER" id="PTHR48044">
    <property type="entry name" value="GLYCOSYLTRANSFERASE"/>
    <property type="match status" value="1"/>
</dbReference>
<dbReference type="CDD" id="cd03784">
    <property type="entry name" value="GT1_Gtf-like"/>
    <property type="match status" value="1"/>
</dbReference>
<sequence length="455" mass="51590">MMDAKRNDLRVVMFPFLAHGHVFPFLELAKGLAKKQFHIYFCSTAINLESVKQSYFFTNDETISIELVELHLPSLPELPPHYHTTKNIPPHLMPTLLKAFQMSRSSFSDIITTLKPDLLIYDMMQPWSAKTAASLGIPAVYFATTGSTTFSFSHHFYTHNSWDTFPHKAIWLKEYEKREMKVASETIKVEDQGEGFVYGVFQLSHDLVLIKSCRGVEGKYIDYLSTLCERKIVPTGPLITFNAYNQESHVDDSEIMMKWLSEKREFSTLYISFGSENYLSTERIKEIARGLELSGVNFIWVARTPLGSEVSIDDALPPGFLERVKHRGLVVRRWAPQAAILAHRSVGGFMSHCGWSSITESVHFGVPVVAVPLKLDQPINARLVVEAGVGVEMERDENGQFDGDGVARAIREVIVEESGERFRSRARDLSEKMKAEEEEAFDEIVGELSRICARK</sequence>
<evidence type="ECO:0000313" key="8">
    <source>
        <dbReference type="Proteomes" id="UP001190926"/>
    </source>
</evidence>
<dbReference type="AlphaFoldDB" id="A0AAD4JFQ4"/>
<evidence type="ECO:0000313" key="7">
    <source>
        <dbReference type="EMBL" id="KAH6832952.1"/>
    </source>
</evidence>
<evidence type="ECO:0000256" key="5">
    <source>
        <dbReference type="RuleBase" id="RU362057"/>
    </source>
</evidence>
<dbReference type="PANTHER" id="PTHR48044:SF82">
    <property type="entry name" value="GLYCOSYLTRANSFERASE"/>
    <property type="match status" value="1"/>
</dbReference>
<dbReference type="FunFam" id="3.40.50.2000:FF:000060">
    <property type="entry name" value="Glycosyltransferase"/>
    <property type="match status" value="1"/>
</dbReference>
<evidence type="ECO:0000256" key="3">
    <source>
        <dbReference type="ARBA" id="ARBA00022679"/>
    </source>
</evidence>
<dbReference type="EC" id="2.4.1.-" evidence="5"/>